<protein>
    <recommendedName>
        <fullName evidence="8">CAP-Gly domain-containing protein</fullName>
    </recommendedName>
</protein>
<dbReference type="PANTHER" id="PTHR46652:SF3">
    <property type="entry name" value="LEUCINE-RICH REPEAT-CONTAINING PROTEIN 9"/>
    <property type="match status" value="1"/>
</dbReference>
<dbReference type="EMBL" id="JAXIOK010000014">
    <property type="protein sequence ID" value="KAK4755986.1"/>
    <property type="molecule type" value="Genomic_DNA"/>
</dbReference>
<dbReference type="PANTHER" id="PTHR46652">
    <property type="entry name" value="LEUCINE-RICH REPEAT AND IQ DOMAIN-CONTAINING PROTEIN 1-RELATED"/>
    <property type="match status" value="1"/>
</dbReference>
<dbReference type="SUPFAM" id="SSF74924">
    <property type="entry name" value="Cap-Gly domain"/>
    <property type="match status" value="1"/>
</dbReference>
<keyword evidence="3" id="KW-0963">Cytoplasm</keyword>
<evidence type="ECO:0000256" key="2">
    <source>
        <dbReference type="ARBA" id="ARBA00006286"/>
    </source>
</evidence>
<reference evidence="9 10" key="1">
    <citation type="journal article" date="2023" name="Hortic Res">
        <title>Pangenome of water caltrop reveals structural variations and asymmetric subgenome divergence after allopolyploidization.</title>
        <authorList>
            <person name="Zhang X."/>
            <person name="Chen Y."/>
            <person name="Wang L."/>
            <person name="Yuan Y."/>
            <person name="Fang M."/>
            <person name="Shi L."/>
            <person name="Lu R."/>
            <person name="Comes H.P."/>
            <person name="Ma Y."/>
            <person name="Chen Y."/>
            <person name="Huang G."/>
            <person name="Zhou Y."/>
            <person name="Zheng Z."/>
            <person name="Qiu Y."/>
        </authorList>
    </citation>
    <scope>NUCLEOTIDE SEQUENCE [LARGE SCALE GENOMIC DNA]</scope>
    <source>
        <tissue evidence="9">Roots</tissue>
    </source>
</reference>
<dbReference type="InterPro" id="IPR044079">
    <property type="entry name" value="Ubl_TBCE"/>
</dbReference>
<dbReference type="FunFam" id="2.30.30.190:FF:000016">
    <property type="entry name" value="Tubulin-folding cofactor E"/>
    <property type="match status" value="1"/>
</dbReference>
<evidence type="ECO:0000256" key="5">
    <source>
        <dbReference type="ARBA" id="ARBA00022737"/>
    </source>
</evidence>
<dbReference type="InterPro" id="IPR032675">
    <property type="entry name" value="LRR_dom_sf"/>
</dbReference>
<evidence type="ECO:0000256" key="1">
    <source>
        <dbReference type="ARBA" id="ARBA00004496"/>
    </source>
</evidence>
<comment type="similarity">
    <text evidence="2">Belongs to the TBCE family.</text>
</comment>
<keyword evidence="10" id="KW-1185">Reference proteome</keyword>
<evidence type="ECO:0000259" key="8">
    <source>
        <dbReference type="PROSITE" id="PS50245"/>
    </source>
</evidence>
<comment type="subunit">
    <text evidence="7">Supercomplex made of cofactors A to E. Cofactors A and D function by capturing and stabilizing tubulin in a quasi-native conformation. Cofactor E binds to the cofactor D-tubulin complex; interaction with cofactor C then causes the release of tubulin polypeptides that are committed to the native state.</text>
</comment>
<evidence type="ECO:0000256" key="3">
    <source>
        <dbReference type="ARBA" id="ARBA00022490"/>
    </source>
</evidence>
<dbReference type="SUPFAM" id="SSF52058">
    <property type="entry name" value="L domain-like"/>
    <property type="match status" value="1"/>
</dbReference>
<name>A0AAN7PY51_9MYRT</name>
<dbReference type="Gene3D" id="3.10.20.90">
    <property type="entry name" value="Phosphatidylinositol 3-kinase Catalytic Subunit, Chain A, domain 1"/>
    <property type="match status" value="1"/>
</dbReference>
<evidence type="ECO:0000256" key="7">
    <source>
        <dbReference type="ARBA" id="ARBA00026055"/>
    </source>
</evidence>
<dbReference type="InterPro" id="IPR050836">
    <property type="entry name" value="SDS22/Internalin_LRR"/>
</dbReference>
<gene>
    <name evidence="9" type="ORF">SAY87_009743</name>
</gene>
<dbReference type="InterPro" id="IPR036859">
    <property type="entry name" value="CAP-Gly_dom_sf"/>
</dbReference>
<dbReference type="PROSITE" id="PS51450">
    <property type="entry name" value="LRR"/>
    <property type="match status" value="2"/>
</dbReference>
<accession>A0AAN7PY51</accession>
<dbReference type="Pfam" id="PF01302">
    <property type="entry name" value="CAP_GLY"/>
    <property type="match status" value="1"/>
</dbReference>
<feature type="domain" description="CAP-Gly" evidence="8">
    <location>
        <begin position="30"/>
        <end position="73"/>
    </location>
</feature>
<dbReference type="InterPro" id="IPR000938">
    <property type="entry name" value="CAP-Gly_domain"/>
</dbReference>
<proteinExistence type="inferred from homology"/>
<dbReference type="SUPFAM" id="SSF54236">
    <property type="entry name" value="Ubiquitin-like"/>
    <property type="match status" value="1"/>
</dbReference>
<dbReference type="InterPro" id="IPR001611">
    <property type="entry name" value="Leu-rich_rpt"/>
</dbReference>
<dbReference type="GO" id="GO:0005737">
    <property type="term" value="C:cytoplasm"/>
    <property type="evidence" value="ECO:0007669"/>
    <property type="project" value="UniProtKB-SubCell"/>
</dbReference>
<dbReference type="Pfam" id="PF14580">
    <property type="entry name" value="LRR_9"/>
    <property type="match status" value="1"/>
</dbReference>
<dbReference type="PROSITE" id="PS50245">
    <property type="entry name" value="CAP_GLY_2"/>
    <property type="match status" value="1"/>
</dbReference>
<dbReference type="PROSITE" id="PS00845">
    <property type="entry name" value="CAP_GLY_1"/>
    <property type="match status" value="1"/>
</dbReference>
<dbReference type="CDD" id="cd17044">
    <property type="entry name" value="Ubl_TBCE"/>
    <property type="match status" value="1"/>
</dbReference>
<evidence type="ECO:0000313" key="10">
    <source>
        <dbReference type="Proteomes" id="UP001345219"/>
    </source>
</evidence>
<dbReference type="SMART" id="SM01052">
    <property type="entry name" value="CAP_GLY"/>
    <property type="match status" value="1"/>
</dbReference>
<evidence type="ECO:0000313" key="9">
    <source>
        <dbReference type="EMBL" id="KAK4755986.1"/>
    </source>
</evidence>
<keyword evidence="6" id="KW-0143">Chaperone</keyword>
<dbReference type="AlphaFoldDB" id="A0AAN7PY51"/>
<dbReference type="Gene3D" id="3.80.10.10">
    <property type="entry name" value="Ribonuclease Inhibitor"/>
    <property type="match status" value="3"/>
</dbReference>
<dbReference type="Gene3D" id="2.30.30.190">
    <property type="entry name" value="CAP Gly-rich-like domain"/>
    <property type="match status" value="1"/>
</dbReference>
<dbReference type="InterPro" id="IPR029071">
    <property type="entry name" value="Ubiquitin-like_domsf"/>
</dbReference>
<keyword evidence="4" id="KW-0433">Leucine-rich repeat</keyword>
<dbReference type="FunFam" id="3.10.20.90:FF:000187">
    <property type="entry name" value="Tubulin-folding cofactor E"/>
    <property type="match status" value="1"/>
</dbReference>
<sequence length="528" mass="58472">MQGPTCPFEPGQRVHFSGDPRRVGTAKYVGPVSGHEGTWVGVDWDSGEGKHDGSVNGVRYFQSNSERSGSFVRSSNLSSGVSMLEALYNRYRAESSQEENDEMYVFSATNRKVSVELVGKDKIQKKLGQLEDMKGASLSYGGVSSVGNINEVVPNLQELDLMGNLLSDWKDINILCGQLPNLRALNLSNNLMKEKTDELSQLKHLRVLVLNNTGVNWTHVELLKESLPSIEELHLMGNKIAEIKPTKSSTVEGFDSLRLLNLEDNSIAEWDEILKLSQLKSLEKLQLNKNCLKHVFYPGGDIIRGTFGEESFNPFQNLRCLFLGGNLIEDAVSIDSLNLFPQLVDVRLSENPVTDPARGGITRFVQVARLRKVQVLNGSEVSPRERKESEIRYVRLVLSKNSGSLEEIRLLHPRFAELKQFHGIEDERPSIGSTGPQKMASGLISVTLKCVGPSIGEKPPQTKKLPATTTVGKLKILCENFFKLKSMKSRLFLEEAGSPFPVLLDDEMGSFLDLGIGNGSVILVDEES</sequence>
<dbReference type="Proteomes" id="UP001345219">
    <property type="component" value="Chromosome 8"/>
</dbReference>
<evidence type="ECO:0000256" key="6">
    <source>
        <dbReference type="ARBA" id="ARBA00023186"/>
    </source>
</evidence>
<comment type="subcellular location">
    <subcellularLocation>
        <location evidence="1">Cytoplasm</location>
    </subcellularLocation>
</comment>
<organism evidence="9 10">
    <name type="scientific">Trapa incisa</name>
    <dbReference type="NCBI Taxonomy" id="236973"/>
    <lineage>
        <taxon>Eukaryota</taxon>
        <taxon>Viridiplantae</taxon>
        <taxon>Streptophyta</taxon>
        <taxon>Embryophyta</taxon>
        <taxon>Tracheophyta</taxon>
        <taxon>Spermatophyta</taxon>
        <taxon>Magnoliopsida</taxon>
        <taxon>eudicotyledons</taxon>
        <taxon>Gunneridae</taxon>
        <taxon>Pentapetalae</taxon>
        <taxon>rosids</taxon>
        <taxon>malvids</taxon>
        <taxon>Myrtales</taxon>
        <taxon>Lythraceae</taxon>
        <taxon>Trapa</taxon>
    </lineage>
</organism>
<comment type="caution">
    <text evidence="9">The sequence shown here is derived from an EMBL/GenBank/DDBJ whole genome shotgun (WGS) entry which is preliminary data.</text>
</comment>
<evidence type="ECO:0000256" key="4">
    <source>
        <dbReference type="ARBA" id="ARBA00022614"/>
    </source>
</evidence>
<keyword evidence="5" id="KW-0677">Repeat</keyword>